<feature type="domain" description="PNPLA" evidence="7">
    <location>
        <begin position="23"/>
        <end position="267"/>
    </location>
</feature>
<dbReference type="SUPFAM" id="SSF52151">
    <property type="entry name" value="FabD/lysophospholipase-like"/>
    <property type="match status" value="1"/>
</dbReference>
<keyword evidence="2 3" id="KW-0443">Lipid metabolism</keyword>
<dbReference type="PANTHER" id="PTHR32176">
    <property type="entry name" value="XYLOSE ISOMERASE"/>
    <property type="match status" value="1"/>
</dbReference>
<reference evidence="8" key="1">
    <citation type="submission" date="2024-02" db="EMBL/GenBank/DDBJ databases">
        <authorList>
            <consortium name="ELIXIR-Norway"/>
            <consortium name="Elixir Norway"/>
        </authorList>
    </citation>
    <scope>NUCLEOTIDE SEQUENCE</scope>
</reference>
<evidence type="ECO:0000259" key="7">
    <source>
        <dbReference type="PROSITE" id="PS51635"/>
    </source>
</evidence>
<protein>
    <recommendedName>
        <fullName evidence="4">Patatin</fullName>
        <ecNumber evidence="4">3.1.1.-</ecNumber>
    </recommendedName>
</protein>
<comment type="domain">
    <text evidence="4">The nitrogen atoms of the two glycine residues in the GGXR motif define the oxyanion hole, and stabilize the oxyanion that forms during the nucleophilic attack by the catalytic serine during substrate cleavage.</text>
</comment>
<dbReference type="InterPro" id="IPR002641">
    <property type="entry name" value="PNPLA_dom"/>
</dbReference>
<accession>A0ABP0UL39</accession>
<keyword evidence="6" id="KW-0812">Transmembrane</keyword>
<dbReference type="PANTHER" id="PTHR32176:SF92">
    <property type="entry name" value="XYLOSE ISOMERASE"/>
    <property type="match status" value="1"/>
</dbReference>
<evidence type="ECO:0000256" key="5">
    <source>
        <dbReference type="SAM" id="MobiDB-lite"/>
    </source>
</evidence>
<organism evidence="8 9">
    <name type="scientific">Sphagnum troendelagicum</name>
    <dbReference type="NCBI Taxonomy" id="128251"/>
    <lineage>
        <taxon>Eukaryota</taxon>
        <taxon>Viridiplantae</taxon>
        <taxon>Streptophyta</taxon>
        <taxon>Embryophyta</taxon>
        <taxon>Bryophyta</taxon>
        <taxon>Sphagnophytina</taxon>
        <taxon>Sphagnopsida</taxon>
        <taxon>Sphagnales</taxon>
        <taxon>Sphagnaceae</taxon>
        <taxon>Sphagnum</taxon>
    </lineage>
</organism>
<keyword evidence="6" id="KW-0472">Membrane</keyword>
<keyword evidence="6" id="KW-1133">Transmembrane helix</keyword>
<gene>
    <name evidence="8" type="ORF">CSSPTR1EN2_LOCUS17227</name>
</gene>
<evidence type="ECO:0000256" key="2">
    <source>
        <dbReference type="ARBA" id="ARBA00023098"/>
    </source>
</evidence>
<feature type="short sequence motif" description="GXSXG" evidence="3">
    <location>
        <begin position="89"/>
        <end position="93"/>
    </location>
</feature>
<evidence type="ECO:0000256" key="1">
    <source>
        <dbReference type="ARBA" id="ARBA00010240"/>
    </source>
</evidence>
<keyword evidence="3 4" id="KW-0442">Lipid degradation</keyword>
<feature type="region of interest" description="Disordered" evidence="5">
    <location>
        <begin position="496"/>
        <end position="561"/>
    </location>
</feature>
<evidence type="ECO:0000256" key="6">
    <source>
        <dbReference type="SAM" id="Phobius"/>
    </source>
</evidence>
<comment type="similarity">
    <text evidence="1 4">Belongs to the patatin family.</text>
</comment>
<dbReference type="Proteomes" id="UP001497512">
    <property type="component" value="Chromosome 4"/>
</dbReference>
<proteinExistence type="inferred from homology"/>
<dbReference type="InterPro" id="IPR016035">
    <property type="entry name" value="Acyl_Trfase/lysoPLipase"/>
</dbReference>
<sequence length="613" mass="67653">MAFDENLNSNETNGKTRKRLAILSIDGGGVRGVIPAQILEVLEGYLQRAEGVEDEKAEDKSAVYAEDKNAGESKKTRHDLWEYFDIIAGTSSGGLITALITIPVHIVKDQPARTYNANQVVAFFDEYAETIFPERFTGKPWFHLLWDGIVSIFRNVYDAGPLENRLHRTFGEARLSRALTSVIIPAFDTKKQRPVLFSDLKGVDEANPLYNVYVKDACRATTAVPILFPPAVVEEQVSADPKQPGRSEVFNVIDGGIAVNDPVGSSSSAVVEEQVSADQKQPGSSKVFNVIDGGIAVNDPVGSSSSAVVEEQVSADQKQPGSSKVFNVIDGGIAVNDPTLVAVIQAIMQERHAIEEDEKEIANKRSRDCKDIRDVLVLSLGTGQHPMRFIANPHWSSVQWLLNRSGSPLLSSFLSASEYMVEYYTSRISNVHQSHPHYLRIQCERLLESEILQIDDAEKKNLKRLKDAAAALVNTNYREALYSFAELLVHERRKLQESTVQPGEGESKFGRTRRSRPLDENKEQGVNPLRGGRQQPHQSLSEENKEQAEALRDGAAPSTAGAVQTAVNGRCLRMRTAVRGCCSKMGATLAVVCFAAFWLVLYLFKFVKTAPRI</sequence>
<dbReference type="EC" id="3.1.1.-" evidence="4"/>
<keyword evidence="9" id="KW-1185">Reference proteome</keyword>
<feature type="short sequence motif" description="GXGXXG" evidence="3">
    <location>
        <begin position="27"/>
        <end position="32"/>
    </location>
</feature>
<dbReference type="EMBL" id="OZ019896">
    <property type="protein sequence ID" value="CAK9224229.1"/>
    <property type="molecule type" value="Genomic_DNA"/>
</dbReference>
<feature type="active site" description="Proton acceptor" evidence="3">
    <location>
        <position position="254"/>
    </location>
</feature>
<evidence type="ECO:0000313" key="8">
    <source>
        <dbReference type="EMBL" id="CAK9224229.1"/>
    </source>
</evidence>
<name>A0ABP0UL39_9BRYO</name>
<comment type="function">
    <text evidence="4">Lipolytic acyl hydrolase (LAH).</text>
</comment>
<dbReference type="Pfam" id="PF01734">
    <property type="entry name" value="Patatin"/>
    <property type="match status" value="1"/>
</dbReference>
<evidence type="ECO:0000256" key="3">
    <source>
        <dbReference type="PROSITE-ProRule" id="PRU01161"/>
    </source>
</evidence>
<dbReference type="Gene3D" id="3.40.1090.10">
    <property type="entry name" value="Cytosolic phospholipase A2 catalytic domain"/>
    <property type="match status" value="2"/>
</dbReference>
<evidence type="ECO:0000313" key="9">
    <source>
        <dbReference type="Proteomes" id="UP001497512"/>
    </source>
</evidence>
<feature type="compositionally biased region" description="Basic and acidic residues" evidence="5">
    <location>
        <begin position="540"/>
        <end position="552"/>
    </location>
</feature>
<dbReference type="PROSITE" id="PS51635">
    <property type="entry name" value="PNPLA"/>
    <property type="match status" value="1"/>
</dbReference>
<feature type="active site" description="Nucleophile" evidence="3">
    <location>
        <position position="91"/>
    </location>
</feature>
<evidence type="ECO:0000256" key="4">
    <source>
        <dbReference type="RuleBase" id="RU361262"/>
    </source>
</evidence>
<feature type="transmembrane region" description="Helical" evidence="6">
    <location>
        <begin position="585"/>
        <end position="604"/>
    </location>
</feature>
<feature type="short sequence motif" description="DGA/G" evidence="3">
    <location>
        <begin position="254"/>
        <end position="256"/>
    </location>
</feature>
<keyword evidence="3 4" id="KW-0378">Hydrolase</keyword>